<evidence type="ECO:0000256" key="1">
    <source>
        <dbReference type="ARBA" id="ARBA00022737"/>
    </source>
</evidence>
<dbReference type="AlphaFoldDB" id="A0A6A5K435"/>
<dbReference type="InterPro" id="IPR036770">
    <property type="entry name" value="Ankyrin_rpt-contain_sf"/>
</dbReference>
<name>A0A6A5K435_9PLEO</name>
<evidence type="ECO:0000313" key="4">
    <source>
        <dbReference type="EMBL" id="KAF1829437.1"/>
    </source>
</evidence>
<evidence type="ECO:0000259" key="3">
    <source>
        <dbReference type="Pfam" id="PF25053"/>
    </source>
</evidence>
<dbReference type="EMBL" id="ML975443">
    <property type="protein sequence ID" value="KAF1829437.1"/>
    <property type="molecule type" value="Genomic_DNA"/>
</dbReference>
<keyword evidence="5" id="KW-1185">Reference proteome</keyword>
<protein>
    <recommendedName>
        <fullName evidence="6">NACHT domain-containing protein</fullName>
    </recommendedName>
</protein>
<dbReference type="OrthoDB" id="443402at2759"/>
<dbReference type="Pfam" id="PF25053">
    <property type="entry name" value="DUF7791"/>
    <property type="match status" value="1"/>
</dbReference>
<dbReference type="InterPro" id="IPR056884">
    <property type="entry name" value="NPHP3-like_N"/>
</dbReference>
<reference evidence="4" key="1">
    <citation type="submission" date="2020-01" db="EMBL/GenBank/DDBJ databases">
        <authorList>
            <consortium name="DOE Joint Genome Institute"/>
            <person name="Haridas S."/>
            <person name="Albert R."/>
            <person name="Binder M."/>
            <person name="Bloem J."/>
            <person name="Labutti K."/>
            <person name="Salamov A."/>
            <person name="Andreopoulos B."/>
            <person name="Baker S.E."/>
            <person name="Barry K."/>
            <person name="Bills G."/>
            <person name="Bluhm B.H."/>
            <person name="Cannon C."/>
            <person name="Castanera R."/>
            <person name="Culley D.E."/>
            <person name="Daum C."/>
            <person name="Ezra D."/>
            <person name="Gonzalez J.B."/>
            <person name="Henrissat B."/>
            <person name="Kuo A."/>
            <person name="Liang C."/>
            <person name="Lipzen A."/>
            <person name="Lutzoni F."/>
            <person name="Magnuson J."/>
            <person name="Mondo S."/>
            <person name="Nolan M."/>
            <person name="Ohm R."/>
            <person name="Pangilinan J."/>
            <person name="Park H.-J."/>
            <person name="Ramirez L."/>
            <person name="Alfaro M."/>
            <person name="Sun H."/>
            <person name="Tritt A."/>
            <person name="Yoshinaga Y."/>
            <person name="Zwiers L.-H."/>
            <person name="Turgeon B.G."/>
            <person name="Goodwin S.B."/>
            <person name="Spatafora J.W."/>
            <person name="Crous P.W."/>
            <person name="Grigoriev I.V."/>
        </authorList>
    </citation>
    <scope>NUCLEOTIDE SEQUENCE</scope>
    <source>
        <strain evidence="4">P77</strain>
    </source>
</reference>
<dbReference type="Gene3D" id="3.40.50.300">
    <property type="entry name" value="P-loop containing nucleotide triphosphate hydrolases"/>
    <property type="match status" value="1"/>
</dbReference>
<sequence>MGYNANVDVLRNEVIALAVQSRPKEAELQVAQLDSLKEKLLSLETEHFVCLRQAQVVQSLYVPVLRKRWNEISKPDYASEDWLFDPQSTSFTQWLESQDTADGWFCITGRAGSGKSTLMKFASGDPRTIESLKRWAASAKLCTASYYFWNQGYEMQNSQHGLFQSLLYQVLKAAPALIPIVCLERFGHEEWEIDEVEATLRRVATQEELDVKFCFFIDGLDEYDGAEEEVVEMLKFLSTSEHIKICVSTRPRSVFEDFFQKETRTFEISNFTKAGMRQHVHQRLLRNEKFQRLASQDPRCETLDTVIADLAQGVWLWVFLVTRELVQAVNRNEGFNMLWKTVHQFPSDLEAYFERIIKAVRPQYLEEMSQIFLVTVDELQPLPLFAFSQLERERSNPDYAVEAPIQPVRDSDLSEQYPTMKSLIQNRCSDLLVVGTDQHPVFLSHPVDFLHLTVREFLQDRYYEQLQANLKTEFNSMVSLSKIMLVLLKSLDLKNFRDPKSLTQVIGLTDELLYYAYETEKRSTSPDTPLVAVLDELNRVNSHHARDIKNHWTQARDPLGIRGDDEYHEGGNCTFLALAVQARLVKYVRAKLDANPSMMHKRGRPLLDYALRPRRSTPIRMPYHSQRDDTSVEIAMVRLLLERGADPNQPVYLNDGKTVWILFLISLHASKVADQTGGFDRATLTSSLKNACYQACELLIRYGARNDSSVRGLPPTLTVRGILEAVFGSSRADALEEQMGEKTREAQQAKGACALM</sequence>
<evidence type="ECO:0000313" key="5">
    <source>
        <dbReference type="Proteomes" id="UP000800040"/>
    </source>
</evidence>
<keyword evidence="1" id="KW-0677">Repeat</keyword>
<proteinExistence type="predicted"/>
<dbReference type="Proteomes" id="UP000800040">
    <property type="component" value="Unassembled WGS sequence"/>
</dbReference>
<evidence type="ECO:0008006" key="6">
    <source>
        <dbReference type="Google" id="ProtNLM"/>
    </source>
</evidence>
<feature type="domain" description="DUF7791" evidence="3">
    <location>
        <begin position="360"/>
        <end position="493"/>
    </location>
</feature>
<dbReference type="SUPFAM" id="SSF52540">
    <property type="entry name" value="P-loop containing nucleoside triphosphate hydrolases"/>
    <property type="match status" value="1"/>
</dbReference>
<dbReference type="InterPro" id="IPR056693">
    <property type="entry name" value="DUF7791"/>
</dbReference>
<evidence type="ECO:0000259" key="2">
    <source>
        <dbReference type="Pfam" id="PF24883"/>
    </source>
</evidence>
<dbReference type="PANTHER" id="PTHR10039:SF5">
    <property type="entry name" value="NACHT DOMAIN-CONTAINING PROTEIN"/>
    <property type="match status" value="1"/>
</dbReference>
<dbReference type="PANTHER" id="PTHR10039">
    <property type="entry name" value="AMELOGENIN"/>
    <property type="match status" value="1"/>
</dbReference>
<dbReference type="InterPro" id="IPR027417">
    <property type="entry name" value="P-loop_NTPase"/>
</dbReference>
<gene>
    <name evidence="4" type="ORF">BDW02DRAFT_165100</name>
</gene>
<feature type="domain" description="Nephrocystin 3-like N-terminal" evidence="2">
    <location>
        <begin position="81"/>
        <end position="250"/>
    </location>
</feature>
<dbReference type="Pfam" id="PF24883">
    <property type="entry name" value="NPHP3_N"/>
    <property type="match status" value="1"/>
</dbReference>
<dbReference type="Gene3D" id="1.25.40.20">
    <property type="entry name" value="Ankyrin repeat-containing domain"/>
    <property type="match status" value="1"/>
</dbReference>
<organism evidence="4 5">
    <name type="scientific">Decorospora gaudefroyi</name>
    <dbReference type="NCBI Taxonomy" id="184978"/>
    <lineage>
        <taxon>Eukaryota</taxon>
        <taxon>Fungi</taxon>
        <taxon>Dikarya</taxon>
        <taxon>Ascomycota</taxon>
        <taxon>Pezizomycotina</taxon>
        <taxon>Dothideomycetes</taxon>
        <taxon>Pleosporomycetidae</taxon>
        <taxon>Pleosporales</taxon>
        <taxon>Pleosporineae</taxon>
        <taxon>Pleosporaceae</taxon>
        <taxon>Decorospora</taxon>
    </lineage>
</organism>
<accession>A0A6A5K435</accession>